<keyword evidence="3" id="KW-1185">Reference proteome</keyword>
<name>A0A8I6TLF5_CIMLE</name>
<accession>A0A8I6TLF5</accession>
<feature type="region of interest" description="Disordered" evidence="1">
    <location>
        <begin position="98"/>
        <end position="232"/>
    </location>
</feature>
<feature type="compositionally biased region" description="Low complexity" evidence="1">
    <location>
        <begin position="106"/>
        <end position="133"/>
    </location>
</feature>
<feature type="region of interest" description="Disordered" evidence="1">
    <location>
        <begin position="417"/>
        <end position="471"/>
    </location>
</feature>
<dbReference type="OMA" id="YTEPRSI"/>
<proteinExistence type="predicted"/>
<feature type="region of interest" description="Disordered" evidence="1">
    <location>
        <begin position="362"/>
        <end position="397"/>
    </location>
</feature>
<dbReference type="AlphaFoldDB" id="A0A8I6TLF5"/>
<dbReference type="EnsemblMetazoa" id="XM_014406150.2">
    <property type="protein sequence ID" value="XP_014261636.1"/>
    <property type="gene ID" value="LOC106673831"/>
</dbReference>
<sequence length="528" mass="57423">MSGKEWASCCGNSNFNNTTAPEEWSVHAQLTFTPQAGNIVLTTSDGGSGYAARGDSGYSSERVGSPRCCGGLGLTGARATCSVTVAGHHTVTLTCSEIPEPPTNVVPPVNQHSQAPQQQQQQQQQHNQHFCFHPPHPPPEKQHFTPLFKDAASQTSTSQVPLVVKEQSRKPKPVTRSPARVRGSPLANKSPASSSEGMKNPRTVHIDVYCTGSDSESSSSSEEDTISTPQTVFESSNMKVLHTRANGNQVPHALQRQKRQILSNSNVNTIFSPTGSQSNFSTAYPSPRSSLVSGFDNFSIPSESTISSRMSVENSSSVTTSWKDTDIESTRASLKENDSFEYDNSLDKLRIKQKEKIWGEQANTGLKKGTGFKNRSPPITVRDDEDSSSSTSSDESDGLAWSFGRYADLEAKQGLKREDTVRRANSQSSEVSVVGKQPTCLRKSGSLSDSEISPSGKKSYKNSGKPPPIKYEHWSKAQKFGPVVGSLKKPGHHVGPSKNPDCSCDTCRYFFEHICYRNRTRSLGDNPS</sequence>
<protein>
    <submittedName>
        <fullName evidence="2">Uncharacterized protein</fullName>
    </submittedName>
</protein>
<dbReference type="Proteomes" id="UP000494040">
    <property type="component" value="Unassembled WGS sequence"/>
</dbReference>
<dbReference type="OrthoDB" id="7676303at2759"/>
<organism evidence="2 3">
    <name type="scientific">Cimex lectularius</name>
    <name type="common">Bed bug</name>
    <name type="synonym">Acanthia lectularia</name>
    <dbReference type="NCBI Taxonomy" id="79782"/>
    <lineage>
        <taxon>Eukaryota</taxon>
        <taxon>Metazoa</taxon>
        <taxon>Ecdysozoa</taxon>
        <taxon>Arthropoda</taxon>
        <taxon>Hexapoda</taxon>
        <taxon>Insecta</taxon>
        <taxon>Pterygota</taxon>
        <taxon>Neoptera</taxon>
        <taxon>Paraneoptera</taxon>
        <taxon>Hemiptera</taxon>
        <taxon>Heteroptera</taxon>
        <taxon>Panheteroptera</taxon>
        <taxon>Cimicomorpha</taxon>
        <taxon>Cimicidae</taxon>
        <taxon>Cimex</taxon>
    </lineage>
</organism>
<dbReference type="RefSeq" id="XP_014261636.1">
    <property type="nucleotide sequence ID" value="XM_014406150.2"/>
</dbReference>
<reference evidence="2" key="1">
    <citation type="submission" date="2022-01" db="UniProtKB">
        <authorList>
            <consortium name="EnsemblMetazoa"/>
        </authorList>
    </citation>
    <scope>IDENTIFICATION</scope>
</reference>
<dbReference type="GeneID" id="106673831"/>
<dbReference type="KEGG" id="clec:106673831"/>
<evidence type="ECO:0000313" key="3">
    <source>
        <dbReference type="Proteomes" id="UP000494040"/>
    </source>
</evidence>
<evidence type="ECO:0000256" key="1">
    <source>
        <dbReference type="SAM" id="MobiDB-lite"/>
    </source>
</evidence>
<evidence type="ECO:0000313" key="2">
    <source>
        <dbReference type="EnsemblMetazoa" id="XP_014261636.1"/>
    </source>
</evidence>